<evidence type="ECO:0000313" key="2">
    <source>
        <dbReference type="Proteomes" id="UP001583280"/>
    </source>
</evidence>
<proteinExistence type="predicted"/>
<gene>
    <name evidence="1" type="ORF">Cpir12675_006963</name>
</gene>
<sequence>MDIDITPVYTPAPPRSQGFSQFDGDKGIYRIWKRQMSAMLLLHGYADMTRVVAAMQVTLMGEANESAGGELERLAKKAGSTAAEVWKVLDDHFEDVTGL</sequence>
<organism evidence="1 2">
    <name type="scientific">Ceratocystis pirilliformis</name>
    <dbReference type="NCBI Taxonomy" id="259994"/>
    <lineage>
        <taxon>Eukaryota</taxon>
        <taxon>Fungi</taxon>
        <taxon>Dikarya</taxon>
        <taxon>Ascomycota</taxon>
        <taxon>Pezizomycotina</taxon>
        <taxon>Sordariomycetes</taxon>
        <taxon>Hypocreomycetidae</taxon>
        <taxon>Microascales</taxon>
        <taxon>Ceratocystidaceae</taxon>
        <taxon>Ceratocystis</taxon>
    </lineage>
</organism>
<evidence type="ECO:0000313" key="1">
    <source>
        <dbReference type="EMBL" id="KAL1885989.1"/>
    </source>
</evidence>
<keyword evidence="2" id="KW-1185">Reference proteome</keyword>
<dbReference type="Proteomes" id="UP001583280">
    <property type="component" value="Unassembled WGS sequence"/>
</dbReference>
<name>A0ABR3YD03_9PEZI</name>
<feature type="non-terminal residue" evidence="1">
    <location>
        <position position="99"/>
    </location>
</feature>
<protein>
    <submittedName>
        <fullName evidence="1">Uncharacterized protein</fullName>
    </submittedName>
</protein>
<dbReference type="EMBL" id="JAWDJO010000458">
    <property type="protein sequence ID" value="KAL1885989.1"/>
    <property type="molecule type" value="Genomic_DNA"/>
</dbReference>
<comment type="caution">
    <text evidence="1">The sequence shown here is derived from an EMBL/GenBank/DDBJ whole genome shotgun (WGS) entry which is preliminary data.</text>
</comment>
<reference evidence="1 2" key="1">
    <citation type="journal article" date="2024" name="IMA Fungus">
        <title>IMA Genome - F19 : A genome assembly and annotation guide to empower mycologists, including annotated draft genome sequences of Ceratocystis pirilliformis, Diaporthe australafricana, Fusarium ophioides, Paecilomyces lecythidis, and Sporothrix stenoceras.</title>
        <authorList>
            <person name="Aylward J."/>
            <person name="Wilson A.M."/>
            <person name="Visagie C.M."/>
            <person name="Spraker J."/>
            <person name="Barnes I."/>
            <person name="Buitendag C."/>
            <person name="Ceriani C."/>
            <person name="Del Mar Angel L."/>
            <person name="du Plessis D."/>
            <person name="Fuchs T."/>
            <person name="Gasser K."/>
            <person name="Kramer D."/>
            <person name="Li W."/>
            <person name="Munsamy K."/>
            <person name="Piso A."/>
            <person name="Price J.L."/>
            <person name="Sonnekus B."/>
            <person name="Thomas C."/>
            <person name="van der Nest A."/>
            <person name="van Dijk A."/>
            <person name="van Heerden A."/>
            <person name="van Vuuren N."/>
            <person name="Yilmaz N."/>
            <person name="Duong T.A."/>
            <person name="van der Merwe N.A."/>
            <person name="Wingfield M.J."/>
            <person name="Wingfield B.D."/>
        </authorList>
    </citation>
    <scope>NUCLEOTIDE SEQUENCE [LARGE SCALE GENOMIC DNA]</scope>
    <source>
        <strain evidence="1 2">CMW 12675</strain>
    </source>
</reference>
<accession>A0ABR3YD03</accession>